<evidence type="ECO:0000313" key="2">
    <source>
        <dbReference type="Proteomes" id="UP000028582"/>
    </source>
</evidence>
<gene>
    <name evidence="1" type="ORF">F444_09229</name>
</gene>
<name>A0A081A8C5_PHYNI</name>
<evidence type="ECO:0000313" key="1">
    <source>
        <dbReference type="EMBL" id="ETO75136.1"/>
    </source>
</evidence>
<proteinExistence type="predicted"/>
<dbReference type="AlphaFoldDB" id="A0A081A8C5"/>
<dbReference type="EMBL" id="ANJA01001711">
    <property type="protein sequence ID" value="ETO75136.1"/>
    <property type="molecule type" value="Genomic_DNA"/>
</dbReference>
<reference evidence="1 2" key="1">
    <citation type="submission" date="2013-11" db="EMBL/GenBank/DDBJ databases">
        <title>The Genome Sequence of Phytophthora parasitica P1976.</title>
        <authorList>
            <consortium name="The Broad Institute Genomics Platform"/>
            <person name="Russ C."/>
            <person name="Tyler B."/>
            <person name="Panabieres F."/>
            <person name="Shan W."/>
            <person name="Tripathy S."/>
            <person name="Grunwald N."/>
            <person name="Machado M."/>
            <person name="Johnson C.S."/>
            <person name="Walker B."/>
            <person name="Young S."/>
            <person name="Zeng Q."/>
            <person name="Gargeya S."/>
            <person name="Fitzgerald M."/>
            <person name="Haas B."/>
            <person name="Abouelleil A."/>
            <person name="Allen A.W."/>
            <person name="Alvarado L."/>
            <person name="Arachchi H.M."/>
            <person name="Berlin A.M."/>
            <person name="Chapman S.B."/>
            <person name="Gainer-Dewar J."/>
            <person name="Goldberg J."/>
            <person name="Griggs A."/>
            <person name="Gujja S."/>
            <person name="Hansen M."/>
            <person name="Howarth C."/>
            <person name="Imamovic A."/>
            <person name="Ireland A."/>
            <person name="Larimer J."/>
            <person name="McCowan C."/>
            <person name="Murphy C."/>
            <person name="Pearson M."/>
            <person name="Poon T.W."/>
            <person name="Priest M."/>
            <person name="Roberts A."/>
            <person name="Saif S."/>
            <person name="Shea T."/>
            <person name="Sisk P."/>
            <person name="Sykes S."/>
            <person name="Wortman J."/>
            <person name="Nusbaum C."/>
            <person name="Birren B."/>
        </authorList>
    </citation>
    <scope>NUCLEOTIDE SEQUENCE [LARGE SCALE GENOMIC DNA]</scope>
    <source>
        <strain evidence="1 2">P1976</strain>
    </source>
</reference>
<accession>A0A081A8C5</accession>
<sequence>MALDGAVSTKTRRRSLGFVCWGRRVQLGILLTLHCGQFESNV</sequence>
<organism evidence="1 2">
    <name type="scientific">Phytophthora nicotianae P1976</name>
    <dbReference type="NCBI Taxonomy" id="1317066"/>
    <lineage>
        <taxon>Eukaryota</taxon>
        <taxon>Sar</taxon>
        <taxon>Stramenopiles</taxon>
        <taxon>Oomycota</taxon>
        <taxon>Peronosporomycetes</taxon>
        <taxon>Peronosporales</taxon>
        <taxon>Peronosporaceae</taxon>
        <taxon>Phytophthora</taxon>
    </lineage>
</organism>
<dbReference type="Proteomes" id="UP000028582">
    <property type="component" value="Unassembled WGS sequence"/>
</dbReference>
<protein>
    <submittedName>
        <fullName evidence="1">Uncharacterized protein</fullName>
    </submittedName>
</protein>
<comment type="caution">
    <text evidence="1">The sequence shown here is derived from an EMBL/GenBank/DDBJ whole genome shotgun (WGS) entry which is preliminary data.</text>
</comment>